<dbReference type="PANTHER" id="PTHR12832">
    <property type="entry name" value="TESTIS-SPECIFIC PROTEIN PBS13 T-COMPLEX 11"/>
    <property type="match status" value="1"/>
</dbReference>
<dbReference type="Pfam" id="PF05794">
    <property type="entry name" value="Tcp11"/>
    <property type="match status" value="1"/>
</dbReference>
<sequence length="309" mass="35437">MDLLHTIAVEPNFKLQVHQNEDSMYCRIKQTMHDCFWDIFTKEISETPPNLSQAPSLLRDLKSVMASNCAPERDGLVEGLANFKHNPALLLRLNWVLEHLRNLFEVLTILKMDVANFNITTLRPYLVQNAISYEQQKFLKLIENCKVDLCYTKIWLSEAFKQCGDTQSISILNCAYVSLLDVSLRTEFTYPEVEMWLISKTLILDVDRIFDISNKVLKLCFFATIVESINHSSNENKTANIISGFFESFGSRWSFGGMRKNPQDTVSSIRQIFESVDCVSLDEELLKNVLTDHTCGCFSQLCLLCGFDL</sequence>
<organism evidence="2 3">
    <name type="scientific">Octopus sinensis</name>
    <name type="common">East Asian common octopus</name>
    <dbReference type="NCBI Taxonomy" id="2607531"/>
    <lineage>
        <taxon>Eukaryota</taxon>
        <taxon>Metazoa</taxon>
        <taxon>Spiralia</taxon>
        <taxon>Lophotrochozoa</taxon>
        <taxon>Mollusca</taxon>
        <taxon>Cephalopoda</taxon>
        <taxon>Coleoidea</taxon>
        <taxon>Octopodiformes</taxon>
        <taxon>Octopoda</taxon>
        <taxon>Incirrata</taxon>
        <taxon>Octopodidae</taxon>
        <taxon>Octopus</taxon>
    </lineage>
</organism>
<reference evidence="3" key="1">
    <citation type="submission" date="2025-08" db="UniProtKB">
        <authorList>
            <consortium name="RefSeq"/>
        </authorList>
    </citation>
    <scope>IDENTIFICATION</scope>
</reference>
<accession>A0A6P7TUS4</accession>
<dbReference type="Proteomes" id="UP000515154">
    <property type="component" value="Unplaced"/>
</dbReference>
<evidence type="ECO:0000256" key="1">
    <source>
        <dbReference type="ARBA" id="ARBA00010954"/>
    </source>
</evidence>
<evidence type="ECO:0000313" key="2">
    <source>
        <dbReference type="Proteomes" id="UP000515154"/>
    </source>
</evidence>
<dbReference type="PANTHER" id="PTHR12832:SF11">
    <property type="entry name" value="LD23868P"/>
    <property type="match status" value="1"/>
</dbReference>
<keyword evidence="2" id="KW-1185">Reference proteome</keyword>
<dbReference type="RefSeq" id="XP_029655508.2">
    <property type="nucleotide sequence ID" value="XM_029799648.2"/>
</dbReference>
<dbReference type="KEGG" id="osn:115229269"/>
<proteinExistence type="inferred from homology"/>
<dbReference type="InterPro" id="IPR008862">
    <property type="entry name" value="Tcp11"/>
</dbReference>
<gene>
    <name evidence="3" type="primary">LOC115229269</name>
</gene>
<evidence type="ECO:0000313" key="3">
    <source>
        <dbReference type="RefSeq" id="XP_029655508.2"/>
    </source>
</evidence>
<comment type="similarity">
    <text evidence="1">Belongs to the TCP11 family.</text>
</comment>
<name>A0A6P7TUS4_9MOLL</name>
<protein>
    <submittedName>
        <fullName evidence="3">T-complex protein 11-like protein 2</fullName>
    </submittedName>
</protein>
<dbReference type="AlphaFoldDB" id="A0A6P7TUS4"/>
<dbReference type="GO" id="GO:0007165">
    <property type="term" value="P:signal transduction"/>
    <property type="evidence" value="ECO:0007669"/>
    <property type="project" value="TreeGrafter"/>
</dbReference>